<dbReference type="AlphaFoldDB" id="A0A5E4FD58"/>
<dbReference type="PANTHER" id="PTHR34558">
    <property type="entry name" value="EXPRESSED PROTEIN"/>
    <property type="match status" value="1"/>
</dbReference>
<gene>
    <name evidence="5" type="ORF">ALMOND_2B017328</name>
    <name evidence="4" type="ORF">L3X38_034819</name>
</gene>
<keyword evidence="7" id="KW-1185">Reference proteome</keyword>
<feature type="region of interest" description="Disordered" evidence="1">
    <location>
        <begin position="29"/>
        <end position="98"/>
    </location>
</feature>
<reference evidence="6" key="2">
    <citation type="journal article" date="2020" name="Plant J.">
        <title>Transposons played a major role in the diversification between the closely related almond and peach genomes: results from the almond genome sequence.</title>
        <authorList>
            <person name="Alioto T."/>
            <person name="Alexiou K.G."/>
            <person name="Bardil A."/>
            <person name="Barteri F."/>
            <person name="Castanera R."/>
            <person name="Cruz F."/>
            <person name="Dhingra A."/>
            <person name="Duval H."/>
            <person name="Fernandez I Marti A."/>
            <person name="Frias L."/>
            <person name="Galan B."/>
            <person name="Garcia J.L."/>
            <person name="Howad W."/>
            <person name="Gomez-Garrido J."/>
            <person name="Gut M."/>
            <person name="Julca I."/>
            <person name="Morata J."/>
            <person name="Puigdomenech P."/>
            <person name="Ribeca P."/>
            <person name="Rubio Cabetas M.J."/>
            <person name="Vlasova A."/>
            <person name="Wirthensohn M."/>
            <person name="Garcia-Mas J."/>
            <person name="Gabaldon T."/>
            <person name="Casacuberta J.M."/>
            <person name="Arus P."/>
        </authorList>
    </citation>
    <scope>NUCLEOTIDE SEQUENCE [LARGE SCALE GENOMIC DNA]</scope>
    <source>
        <strain evidence="6">cv. Texas</strain>
    </source>
</reference>
<feature type="compositionally biased region" description="Low complexity" evidence="1">
    <location>
        <begin position="74"/>
        <end position="98"/>
    </location>
</feature>
<keyword evidence="3" id="KW-0732">Signal</keyword>
<protein>
    <submittedName>
        <fullName evidence="5">PREDICTED: KK1_002216</fullName>
    </submittedName>
</protein>
<feature type="signal peptide" evidence="3">
    <location>
        <begin position="1"/>
        <end position="23"/>
    </location>
</feature>
<keyword evidence="2" id="KW-0812">Transmembrane</keyword>
<keyword evidence="2" id="KW-1133">Transmembrane helix</keyword>
<dbReference type="Proteomes" id="UP000327085">
    <property type="component" value="Chromosome 6"/>
</dbReference>
<evidence type="ECO:0000313" key="7">
    <source>
        <dbReference type="Proteomes" id="UP001054821"/>
    </source>
</evidence>
<feature type="compositionally biased region" description="Polar residues" evidence="1">
    <location>
        <begin position="30"/>
        <end position="53"/>
    </location>
</feature>
<evidence type="ECO:0000256" key="3">
    <source>
        <dbReference type="SAM" id="SignalP"/>
    </source>
</evidence>
<proteinExistence type="predicted"/>
<dbReference type="OMA" id="EGPTIRK"/>
<evidence type="ECO:0000256" key="2">
    <source>
        <dbReference type="SAM" id="Phobius"/>
    </source>
</evidence>
<keyword evidence="2" id="KW-0472">Membrane</keyword>
<evidence type="ECO:0000256" key="1">
    <source>
        <dbReference type="SAM" id="MobiDB-lite"/>
    </source>
</evidence>
<dbReference type="EMBL" id="JAJFAZ020000006">
    <property type="protein sequence ID" value="KAI5325745.1"/>
    <property type="molecule type" value="Genomic_DNA"/>
</dbReference>
<dbReference type="PANTHER" id="PTHR34558:SF9">
    <property type="entry name" value="F3L24.15 PROTEIN"/>
    <property type="match status" value="1"/>
</dbReference>
<evidence type="ECO:0000313" key="5">
    <source>
        <dbReference type="EMBL" id="VVA25370.1"/>
    </source>
</evidence>
<dbReference type="Gramene" id="VVA25370">
    <property type="protein sequence ID" value="VVA25370"/>
    <property type="gene ID" value="Prudul26B017328"/>
</dbReference>
<name>A0A5E4FD58_PRUDU</name>
<accession>A0A5E4FD58</accession>
<evidence type="ECO:0000313" key="4">
    <source>
        <dbReference type="EMBL" id="KAI5325745.1"/>
    </source>
</evidence>
<dbReference type="InParanoid" id="A0A5E4FD58"/>
<sequence length="159" mass="16676">MAQYQLLLLCLILADAYVSVTMAADEKAQTTEQPNSASIPSTQAPTPSPSNDKNLYKAQAPVIRKLGKHQASESKPPTLSPSSAPASTNPSPETEESLSIVEEEIHLKKHHHSPDRSVAGGGVILGGLATTFLVAVFCYIRATARHKADTAGPGAHIAG</sequence>
<dbReference type="Proteomes" id="UP001054821">
    <property type="component" value="Chromosome 6"/>
</dbReference>
<dbReference type="EMBL" id="CABIKO010000093">
    <property type="protein sequence ID" value="VVA25370.1"/>
    <property type="molecule type" value="Genomic_DNA"/>
</dbReference>
<feature type="chain" id="PRO_5044620622" evidence="3">
    <location>
        <begin position="24"/>
        <end position="159"/>
    </location>
</feature>
<feature type="transmembrane region" description="Helical" evidence="2">
    <location>
        <begin position="118"/>
        <end position="140"/>
    </location>
</feature>
<reference evidence="4 7" key="3">
    <citation type="journal article" date="2022" name="G3 (Bethesda)">
        <title>Whole-genome sequence and methylome profiling of the almond [Prunus dulcis (Mill.) D.A. Webb] cultivar 'Nonpareil'.</title>
        <authorList>
            <person name="D'Amico-Willman K.M."/>
            <person name="Ouma W.Z."/>
            <person name="Meulia T."/>
            <person name="Sideli G.M."/>
            <person name="Gradziel T.M."/>
            <person name="Fresnedo-Ramirez J."/>
        </authorList>
    </citation>
    <scope>NUCLEOTIDE SEQUENCE [LARGE SCALE GENOMIC DNA]</scope>
    <source>
        <strain evidence="4">Clone GOH B32 T37-40</strain>
    </source>
</reference>
<organism evidence="5 6">
    <name type="scientific">Prunus dulcis</name>
    <name type="common">Almond</name>
    <name type="synonym">Amygdalus dulcis</name>
    <dbReference type="NCBI Taxonomy" id="3755"/>
    <lineage>
        <taxon>Eukaryota</taxon>
        <taxon>Viridiplantae</taxon>
        <taxon>Streptophyta</taxon>
        <taxon>Embryophyta</taxon>
        <taxon>Tracheophyta</taxon>
        <taxon>Spermatophyta</taxon>
        <taxon>Magnoliopsida</taxon>
        <taxon>eudicotyledons</taxon>
        <taxon>Gunneridae</taxon>
        <taxon>Pentapetalae</taxon>
        <taxon>rosids</taxon>
        <taxon>fabids</taxon>
        <taxon>Rosales</taxon>
        <taxon>Rosaceae</taxon>
        <taxon>Amygdaloideae</taxon>
        <taxon>Amygdaleae</taxon>
        <taxon>Prunus</taxon>
    </lineage>
</organism>
<reference evidence="5" key="1">
    <citation type="submission" date="2019-07" db="EMBL/GenBank/DDBJ databases">
        <authorList>
            <person name="Alioto T."/>
            <person name="Alioto T."/>
            <person name="Gomez Garrido J."/>
        </authorList>
    </citation>
    <scope>NUCLEOTIDE SEQUENCE</scope>
</reference>
<evidence type="ECO:0000313" key="6">
    <source>
        <dbReference type="Proteomes" id="UP000327085"/>
    </source>
</evidence>